<dbReference type="UniPathway" id="UPA00135">
    <property type="reaction ID" value="UER00196"/>
</dbReference>
<sequence length="527" mass="56628">MKVLVKEKIAQAGIDKLKAAGFKVDVKIGMSADELLDAIGEYDALIVRSATQVTGEVINRADNLKVVGRAGIGVDNVNLEAATKRGIIVANAPQSNIVSAAEHTVALMLACARNIAQASASVKAGKWERSKFQGVEVYEKVLGIIGLGRIGTLVAQRAIGLGMKVTGYDPYVSKERFAQLGIGRAATIEDVLKVADFLTVHLPKTKETIGMFGDREFAIMKDGVRLVNTARGGIYQIDPLVGALKSGKVAAVGIDVFDAEPPVGNPLLEFEQTVCTPHLGASTVEAQDRAGTQIADQVIAGLKGEFVSNAVNIPLISVEAMEAVKPFLSLAEKLGKLFNKLAEEGIHSLDIEYVGPISKYDTKLLTIAVLKGVFDGVVEEQVNYVNAPIFAEERGIEVNESKKQSSQDYLNVIRVRGRDGGNDVMVAGTLVGKKNQDRFVNIYEFDIDMVPSKYMAFFRYEDTPGMIGKVGTILGKYNINIANMQVGRRKIGGEALMGLNVDIPIPDNVIEEIKSSAGIAFAKFMVL</sequence>
<dbReference type="InterPro" id="IPR006139">
    <property type="entry name" value="D-isomer_2_OHA_DH_cat_dom"/>
</dbReference>
<dbReference type="Gene3D" id="3.30.70.260">
    <property type="match status" value="1"/>
</dbReference>
<dbReference type="GO" id="GO:0006564">
    <property type="term" value="P:L-serine biosynthetic process"/>
    <property type="evidence" value="ECO:0007669"/>
    <property type="project" value="UniProtKB-UniRule"/>
</dbReference>
<dbReference type="InterPro" id="IPR029753">
    <property type="entry name" value="D-isomer_DH_CS"/>
</dbReference>
<dbReference type="InterPro" id="IPR036291">
    <property type="entry name" value="NAD(P)-bd_dom_sf"/>
</dbReference>
<protein>
    <recommendedName>
        <fullName evidence="4 9">D-3-phosphoglycerate dehydrogenase</fullName>
        <ecNumber evidence="9">1.1.1.95</ecNumber>
    </recommendedName>
</protein>
<comment type="similarity">
    <text evidence="3 9">Belongs to the D-isomer specific 2-hydroxyacid dehydrogenase family.</text>
</comment>
<keyword evidence="5 9" id="KW-0560">Oxidoreductase</keyword>
<evidence type="ECO:0000313" key="11">
    <source>
        <dbReference type="EMBL" id="PIZ41811.1"/>
    </source>
</evidence>
<dbReference type="SUPFAM" id="SSF55021">
    <property type="entry name" value="ACT-like"/>
    <property type="match status" value="1"/>
</dbReference>
<dbReference type="Pfam" id="PF02826">
    <property type="entry name" value="2-Hacid_dh_C"/>
    <property type="match status" value="1"/>
</dbReference>
<dbReference type="InterPro" id="IPR002912">
    <property type="entry name" value="ACT_dom"/>
</dbReference>
<dbReference type="AlphaFoldDB" id="A0A2M7TA59"/>
<dbReference type="InterPro" id="IPR045865">
    <property type="entry name" value="ACT-like_dom_sf"/>
</dbReference>
<dbReference type="FunFam" id="3.30.1330.90:FF:000003">
    <property type="entry name" value="D-3-phosphoglycerate dehydrogenase"/>
    <property type="match status" value="1"/>
</dbReference>
<evidence type="ECO:0000256" key="2">
    <source>
        <dbReference type="ARBA" id="ARBA00005216"/>
    </source>
</evidence>
<dbReference type="CDD" id="cd04902">
    <property type="entry name" value="ACT_3PGDH-xct"/>
    <property type="match status" value="1"/>
</dbReference>
<dbReference type="InterPro" id="IPR045626">
    <property type="entry name" value="PGDH_ASB_dom"/>
</dbReference>
<dbReference type="SUPFAM" id="SSF51735">
    <property type="entry name" value="NAD(P)-binding Rossmann-fold domains"/>
    <property type="match status" value="1"/>
</dbReference>
<dbReference type="InterPro" id="IPR029752">
    <property type="entry name" value="D-isomer_DH_CS1"/>
</dbReference>
<dbReference type="GO" id="GO:0004617">
    <property type="term" value="F:phosphoglycerate dehydrogenase activity"/>
    <property type="evidence" value="ECO:0007669"/>
    <property type="project" value="UniProtKB-UniRule"/>
</dbReference>
<dbReference type="Proteomes" id="UP000230956">
    <property type="component" value="Unassembled WGS sequence"/>
</dbReference>
<dbReference type="EC" id="1.1.1.95" evidence="9"/>
<dbReference type="SUPFAM" id="SSF52283">
    <property type="entry name" value="Formate/glycerate dehydrogenase catalytic domain-like"/>
    <property type="match status" value="1"/>
</dbReference>
<evidence type="ECO:0000256" key="6">
    <source>
        <dbReference type="ARBA" id="ARBA00023027"/>
    </source>
</evidence>
<dbReference type="FunFam" id="3.40.50.720:FF:000021">
    <property type="entry name" value="D-3-phosphoglycerate dehydrogenase"/>
    <property type="match status" value="1"/>
</dbReference>
<dbReference type="Gene3D" id="3.30.1330.90">
    <property type="entry name" value="D-3-phosphoglycerate dehydrogenase, domain 3"/>
    <property type="match status" value="1"/>
</dbReference>
<dbReference type="PANTHER" id="PTHR42938">
    <property type="entry name" value="FORMATE DEHYDROGENASE 1"/>
    <property type="match status" value="1"/>
</dbReference>
<dbReference type="EMBL" id="PFNG01000042">
    <property type="protein sequence ID" value="PIZ41811.1"/>
    <property type="molecule type" value="Genomic_DNA"/>
</dbReference>
<evidence type="ECO:0000256" key="9">
    <source>
        <dbReference type="RuleBase" id="RU363003"/>
    </source>
</evidence>
<evidence type="ECO:0000256" key="3">
    <source>
        <dbReference type="ARBA" id="ARBA00005854"/>
    </source>
</evidence>
<dbReference type="InterPro" id="IPR006140">
    <property type="entry name" value="D-isomer_DH_NAD-bd"/>
</dbReference>
<evidence type="ECO:0000256" key="4">
    <source>
        <dbReference type="ARBA" id="ARBA00021582"/>
    </source>
</evidence>
<dbReference type="Gene3D" id="3.40.50.720">
    <property type="entry name" value="NAD(P)-binding Rossmann-like Domain"/>
    <property type="match status" value="2"/>
</dbReference>
<comment type="catalytic activity">
    <reaction evidence="7">
        <text>(R)-2-hydroxyglutarate + NAD(+) = 2-oxoglutarate + NADH + H(+)</text>
        <dbReference type="Rhea" id="RHEA:49612"/>
        <dbReference type="ChEBI" id="CHEBI:15378"/>
        <dbReference type="ChEBI" id="CHEBI:15801"/>
        <dbReference type="ChEBI" id="CHEBI:16810"/>
        <dbReference type="ChEBI" id="CHEBI:57540"/>
        <dbReference type="ChEBI" id="CHEBI:57945"/>
        <dbReference type="EC" id="1.1.1.399"/>
    </reaction>
</comment>
<dbReference type="InterPro" id="IPR029009">
    <property type="entry name" value="ASB_dom_sf"/>
</dbReference>
<dbReference type="PROSITE" id="PS51671">
    <property type="entry name" value="ACT"/>
    <property type="match status" value="1"/>
</dbReference>
<evidence type="ECO:0000256" key="8">
    <source>
        <dbReference type="ARBA" id="ARBA00048731"/>
    </source>
</evidence>
<dbReference type="Pfam" id="PF00389">
    <property type="entry name" value="2-Hacid_dh"/>
    <property type="match status" value="1"/>
</dbReference>
<keyword evidence="9" id="KW-0028">Amino-acid biosynthesis</keyword>
<dbReference type="CDD" id="cd12173">
    <property type="entry name" value="PGDH_4"/>
    <property type="match status" value="1"/>
</dbReference>
<dbReference type="RefSeq" id="WP_286678709.1">
    <property type="nucleotide sequence ID" value="NZ_MNXI01000099.1"/>
</dbReference>
<dbReference type="Pfam" id="PF19304">
    <property type="entry name" value="PGDH_inter"/>
    <property type="match status" value="1"/>
</dbReference>
<evidence type="ECO:0000256" key="5">
    <source>
        <dbReference type="ARBA" id="ARBA00023002"/>
    </source>
</evidence>
<organism evidence="11 12">
    <name type="scientific">Candidatus Aquicultor secundus</name>
    <dbReference type="NCBI Taxonomy" id="1973895"/>
    <lineage>
        <taxon>Bacteria</taxon>
        <taxon>Bacillati</taxon>
        <taxon>Actinomycetota</taxon>
        <taxon>Candidatus Aquicultoria</taxon>
        <taxon>Candidatus Aquicultorales</taxon>
        <taxon>Candidatus Aquicultoraceae</taxon>
        <taxon>Candidatus Aquicultor</taxon>
    </lineage>
</organism>
<evidence type="ECO:0000313" key="12">
    <source>
        <dbReference type="Proteomes" id="UP000230956"/>
    </source>
</evidence>
<gene>
    <name evidence="11" type="ORF">COY37_01720</name>
</gene>
<dbReference type="SUPFAM" id="SSF143548">
    <property type="entry name" value="Serine metabolism enzymes domain"/>
    <property type="match status" value="1"/>
</dbReference>
<dbReference type="PROSITE" id="PS00670">
    <property type="entry name" value="D_2_HYDROXYACID_DH_2"/>
    <property type="match status" value="1"/>
</dbReference>
<dbReference type="NCBIfam" id="TIGR01327">
    <property type="entry name" value="PGDH"/>
    <property type="match status" value="1"/>
</dbReference>
<keyword evidence="6 9" id="KW-0520">NAD</keyword>
<reference evidence="12" key="1">
    <citation type="submission" date="2017-09" db="EMBL/GenBank/DDBJ databases">
        <title>Depth-based differentiation of microbial function through sediment-hosted aquifers and enrichment of novel symbionts in the deep terrestrial subsurface.</title>
        <authorList>
            <person name="Probst A.J."/>
            <person name="Ladd B."/>
            <person name="Jarett J.K."/>
            <person name="Geller-Mcgrath D.E."/>
            <person name="Sieber C.M.K."/>
            <person name="Emerson J.B."/>
            <person name="Anantharaman K."/>
            <person name="Thomas B.C."/>
            <person name="Malmstrom R."/>
            <person name="Stieglmeier M."/>
            <person name="Klingl A."/>
            <person name="Woyke T."/>
            <person name="Ryan C.M."/>
            <person name="Banfield J.F."/>
        </authorList>
    </citation>
    <scope>NUCLEOTIDE SEQUENCE [LARGE SCALE GENOMIC DNA]</scope>
</reference>
<dbReference type="Pfam" id="PF01842">
    <property type="entry name" value="ACT"/>
    <property type="match status" value="1"/>
</dbReference>
<accession>A0A2M7TA59</accession>
<evidence type="ECO:0000256" key="1">
    <source>
        <dbReference type="ARBA" id="ARBA00003800"/>
    </source>
</evidence>
<evidence type="ECO:0000259" key="10">
    <source>
        <dbReference type="PROSITE" id="PS51671"/>
    </source>
</evidence>
<feature type="domain" description="ACT" evidence="10">
    <location>
        <begin position="455"/>
        <end position="527"/>
    </location>
</feature>
<comment type="pathway">
    <text evidence="2 9">Amino-acid biosynthesis; L-serine biosynthesis; L-serine from 3-phospho-D-glycerate: step 1/3.</text>
</comment>
<evidence type="ECO:0000256" key="7">
    <source>
        <dbReference type="ARBA" id="ARBA00048126"/>
    </source>
</evidence>
<dbReference type="FunFam" id="3.30.70.260:FF:000008">
    <property type="entry name" value="D-3-phosphoglycerate dehydrogenase, chloroplastic"/>
    <property type="match status" value="1"/>
</dbReference>
<comment type="catalytic activity">
    <reaction evidence="8 9">
        <text>(2R)-3-phosphoglycerate + NAD(+) = 3-phosphooxypyruvate + NADH + H(+)</text>
        <dbReference type="Rhea" id="RHEA:12641"/>
        <dbReference type="ChEBI" id="CHEBI:15378"/>
        <dbReference type="ChEBI" id="CHEBI:18110"/>
        <dbReference type="ChEBI" id="CHEBI:57540"/>
        <dbReference type="ChEBI" id="CHEBI:57945"/>
        <dbReference type="ChEBI" id="CHEBI:58272"/>
        <dbReference type="EC" id="1.1.1.95"/>
    </reaction>
</comment>
<dbReference type="PANTHER" id="PTHR42938:SF47">
    <property type="entry name" value="HYDROXYPYRUVATE REDUCTASE"/>
    <property type="match status" value="1"/>
</dbReference>
<name>A0A2M7TA59_9ACTN</name>
<dbReference type="GO" id="GO:0051287">
    <property type="term" value="F:NAD binding"/>
    <property type="evidence" value="ECO:0007669"/>
    <property type="project" value="UniProtKB-UniRule"/>
</dbReference>
<dbReference type="PROSITE" id="PS00065">
    <property type="entry name" value="D_2_HYDROXYACID_DH_1"/>
    <property type="match status" value="1"/>
</dbReference>
<keyword evidence="9" id="KW-0718">Serine biosynthesis</keyword>
<dbReference type="InterPro" id="IPR006236">
    <property type="entry name" value="PGDH"/>
</dbReference>
<comment type="function">
    <text evidence="1">Catalyzes the reversible oxidation of 3-phospho-D-glycerate to 3-phosphonooxypyruvate, the first step of the phosphorylated L-serine biosynthesis pathway. Also catalyzes the reversible oxidation of 2-hydroxyglutarate to 2-oxoglutarate.</text>
</comment>
<proteinExistence type="inferred from homology"/>
<comment type="caution">
    <text evidence="11">The sequence shown here is derived from an EMBL/GenBank/DDBJ whole genome shotgun (WGS) entry which is preliminary data.</text>
</comment>